<evidence type="ECO:0000256" key="1">
    <source>
        <dbReference type="SAM" id="SignalP"/>
    </source>
</evidence>
<accession>A0A173TXZ6</accession>
<proteinExistence type="predicted"/>
<protein>
    <recommendedName>
        <fullName evidence="4">SCP domain-containing protein</fullName>
    </recommendedName>
</protein>
<feature type="signal peptide" evidence="1">
    <location>
        <begin position="1"/>
        <end position="25"/>
    </location>
</feature>
<dbReference type="AlphaFoldDB" id="A0A173TXZ6"/>
<dbReference type="PROSITE" id="PS51257">
    <property type="entry name" value="PROKAR_LIPOPROTEIN"/>
    <property type="match status" value="1"/>
</dbReference>
<evidence type="ECO:0000313" key="2">
    <source>
        <dbReference type="EMBL" id="CUN07170.1"/>
    </source>
</evidence>
<feature type="chain" id="PRO_5038353300" description="SCP domain-containing protein" evidence="1">
    <location>
        <begin position="26"/>
        <end position="171"/>
    </location>
</feature>
<organism evidence="2 3">
    <name type="scientific">Faecalibacterium prausnitzii</name>
    <dbReference type="NCBI Taxonomy" id="853"/>
    <lineage>
        <taxon>Bacteria</taxon>
        <taxon>Bacillati</taxon>
        <taxon>Bacillota</taxon>
        <taxon>Clostridia</taxon>
        <taxon>Eubacteriales</taxon>
        <taxon>Oscillospiraceae</taxon>
        <taxon>Faecalibacterium</taxon>
    </lineage>
</organism>
<gene>
    <name evidence="2" type="ORF">ERS852582_01789</name>
</gene>
<evidence type="ECO:0008006" key="4">
    <source>
        <dbReference type="Google" id="ProtNLM"/>
    </source>
</evidence>
<keyword evidence="1" id="KW-0732">Signal</keyword>
<dbReference type="EMBL" id="CYXN01000014">
    <property type="protein sequence ID" value="CUN07170.1"/>
    <property type="molecule type" value="Genomic_DNA"/>
</dbReference>
<evidence type="ECO:0000313" key="3">
    <source>
        <dbReference type="Proteomes" id="UP000095649"/>
    </source>
</evidence>
<name>A0A173TXZ6_9FIRM</name>
<sequence length="171" mass="18520">MKCIKKLVALTLAAVLALTMLTACGGGVSNEAAINADMEKTLFTMINAEREARGKKKIEVRLKDAEKAYEETACLMADLSAKTPGVTGEMVNKAGREAQAVVGNIVVDGKHIQFLHKAISGEFNKENFEKSLKGSNWDWLVKEDYDYLGIISANKGESNGTILLAITLVNK</sequence>
<dbReference type="RefSeq" id="WP_055186228.1">
    <property type="nucleotide sequence ID" value="NZ_CYXN01000014.1"/>
</dbReference>
<reference evidence="2 3" key="1">
    <citation type="submission" date="2015-09" db="EMBL/GenBank/DDBJ databases">
        <authorList>
            <consortium name="Pathogen Informatics"/>
        </authorList>
    </citation>
    <scope>NUCLEOTIDE SEQUENCE [LARGE SCALE GENOMIC DNA]</scope>
    <source>
        <strain evidence="2 3">2789STDY5834970</strain>
    </source>
</reference>
<dbReference type="Proteomes" id="UP000095649">
    <property type="component" value="Unassembled WGS sequence"/>
</dbReference>